<dbReference type="CDD" id="cd13608">
    <property type="entry name" value="PBP2_OpuCC_like"/>
    <property type="match status" value="1"/>
</dbReference>
<keyword evidence="3" id="KW-1185">Reference proteome</keyword>
<dbReference type="Gene3D" id="3.40.190.120">
    <property type="entry name" value="Osmoprotection protein (prox), domain 2"/>
    <property type="match status" value="1"/>
</dbReference>
<dbReference type="OrthoDB" id="9801163at2"/>
<dbReference type="GO" id="GO:0043190">
    <property type="term" value="C:ATP-binding cassette (ABC) transporter complex"/>
    <property type="evidence" value="ECO:0007669"/>
    <property type="project" value="InterPro"/>
</dbReference>
<dbReference type="SUPFAM" id="SSF53850">
    <property type="entry name" value="Periplasmic binding protein-like II"/>
    <property type="match status" value="1"/>
</dbReference>
<gene>
    <name evidence="2" type="ORF">SAMN05421790_10523</name>
</gene>
<sequence>MWKRTGRLLIVSVLFMSLVSGCSLPGLSGPSHNTVKIGTLNTTESAIVSHIVRLMIEKETHLKAEMIENLGSSTVQHQALTNGDVDITPTRYTGTDLTGALAMEPEKDPEKALKQVQKEFGKRFDQTWFDSYGFANSYAFTVTRKTAEKENLKTVSDLRRVASKLSLGVDSSWLKRKGDGYEGFVKTYGFKFSRTFPMQIGLVYQAVGSGKMDVVLAYTTDGRLKAFDLVALEDDKQFFPPYDASPVARNDVLKKHPKIRDILERLAGKIDTDTMLELNYEADVNMKEPATVAKEFLEKHDYFEHEPSGR</sequence>
<dbReference type="PROSITE" id="PS51257">
    <property type="entry name" value="PROKAR_LIPOPROTEIN"/>
    <property type="match status" value="1"/>
</dbReference>
<evidence type="ECO:0000313" key="3">
    <source>
        <dbReference type="Proteomes" id="UP000186795"/>
    </source>
</evidence>
<feature type="domain" description="ABC-type glycine betaine transport system substrate-binding" evidence="1">
    <location>
        <begin position="34"/>
        <end position="299"/>
    </location>
</feature>
<dbReference type="Proteomes" id="UP000186795">
    <property type="component" value="Unassembled WGS sequence"/>
</dbReference>
<dbReference type="AlphaFoldDB" id="A0A1N7LW64"/>
<dbReference type="InterPro" id="IPR007210">
    <property type="entry name" value="ABC_Gly_betaine_transp_sub-bd"/>
</dbReference>
<evidence type="ECO:0000259" key="1">
    <source>
        <dbReference type="Pfam" id="PF04069"/>
    </source>
</evidence>
<dbReference type="GO" id="GO:0022857">
    <property type="term" value="F:transmembrane transporter activity"/>
    <property type="evidence" value="ECO:0007669"/>
    <property type="project" value="InterPro"/>
</dbReference>
<proteinExistence type="predicted"/>
<accession>A0A1N7LW64</accession>
<organism evidence="2 3">
    <name type="scientific">Kroppenstedtia eburnea</name>
    <dbReference type="NCBI Taxonomy" id="714067"/>
    <lineage>
        <taxon>Bacteria</taxon>
        <taxon>Bacillati</taxon>
        <taxon>Bacillota</taxon>
        <taxon>Bacilli</taxon>
        <taxon>Bacillales</taxon>
        <taxon>Thermoactinomycetaceae</taxon>
        <taxon>Kroppenstedtia</taxon>
    </lineage>
</organism>
<dbReference type="Pfam" id="PF04069">
    <property type="entry name" value="OpuAC"/>
    <property type="match status" value="1"/>
</dbReference>
<evidence type="ECO:0000313" key="2">
    <source>
        <dbReference type="EMBL" id="SIS78042.1"/>
    </source>
</evidence>
<reference evidence="3" key="1">
    <citation type="submission" date="2017-01" db="EMBL/GenBank/DDBJ databases">
        <authorList>
            <person name="Varghese N."/>
            <person name="Submissions S."/>
        </authorList>
    </citation>
    <scope>NUCLEOTIDE SEQUENCE [LARGE SCALE GENOMIC DNA]</scope>
    <source>
        <strain evidence="3">DSM 45196</strain>
    </source>
</reference>
<name>A0A1N7LW64_9BACL</name>
<protein>
    <submittedName>
        <fullName evidence="2">Osmoprotectant transport system substrate-binding protein</fullName>
    </submittedName>
</protein>
<dbReference type="EMBL" id="FTOD01000005">
    <property type="protein sequence ID" value="SIS78042.1"/>
    <property type="molecule type" value="Genomic_DNA"/>
</dbReference>
<dbReference type="Gene3D" id="3.40.190.10">
    <property type="entry name" value="Periplasmic binding protein-like II"/>
    <property type="match status" value="1"/>
</dbReference>